<dbReference type="SUPFAM" id="SSF51430">
    <property type="entry name" value="NAD(P)-linked oxidoreductase"/>
    <property type="match status" value="1"/>
</dbReference>
<organism evidence="4 5">
    <name type="scientific">Panaeolus cyanescens</name>
    <dbReference type="NCBI Taxonomy" id="181874"/>
    <lineage>
        <taxon>Eukaryota</taxon>
        <taxon>Fungi</taxon>
        <taxon>Dikarya</taxon>
        <taxon>Basidiomycota</taxon>
        <taxon>Agaricomycotina</taxon>
        <taxon>Agaricomycetes</taxon>
        <taxon>Agaricomycetidae</taxon>
        <taxon>Agaricales</taxon>
        <taxon>Agaricineae</taxon>
        <taxon>Galeropsidaceae</taxon>
        <taxon>Panaeolus</taxon>
    </lineage>
</organism>
<evidence type="ECO:0000313" key="5">
    <source>
        <dbReference type="Proteomes" id="UP000284842"/>
    </source>
</evidence>
<dbReference type="Gene3D" id="3.20.20.100">
    <property type="entry name" value="NADP-dependent oxidoreductase domain"/>
    <property type="match status" value="1"/>
</dbReference>
<dbReference type="EMBL" id="NHTK01005716">
    <property type="protein sequence ID" value="PPQ74913.1"/>
    <property type="molecule type" value="Genomic_DNA"/>
</dbReference>
<evidence type="ECO:0000259" key="3">
    <source>
        <dbReference type="Pfam" id="PF00248"/>
    </source>
</evidence>
<evidence type="ECO:0000256" key="2">
    <source>
        <dbReference type="SAM" id="MobiDB-lite"/>
    </source>
</evidence>
<accession>A0A409W8S9</accession>
<dbReference type="GO" id="GO:0016491">
    <property type="term" value="F:oxidoreductase activity"/>
    <property type="evidence" value="ECO:0007669"/>
    <property type="project" value="UniProtKB-KW"/>
</dbReference>
<dbReference type="PANTHER" id="PTHR43625">
    <property type="entry name" value="AFLATOXIN B1 ALDEHYDE REDUCTASE"/>
    <property type="match status" value="1"/>
</dbReference>
<dbReference type="InterPro" id="IPR023210">
    <property type="entry name" value="NADP_OxRdtase_dom"/>
</dbReference>
<gene>
    <name evidence="4" type="ORF">CVT24_003023</name>
</gene>
<dbReference type="STRING" id="181874.A0A409W8S9"/>
<dbReference type="InterPro" id="IPR050791">
    <property type="entry name" value="Aldo-Keto_reductase"/>
</dbReference>
<dbReference type="PANTHER" id="PTHR43625:SF40">
    <property type="entry name" value="ALDO-KETO REDUCTASE YAKC [NADP(+)]"/>
    <property type="match status" value="1"/>
</dbReference>
<evidence type="ECO:0000313" key="4">
    <source>
        <dbReference type="EMBL" id="PPQ74913.1"/>
    </source>
</evidence>
<reference evidence="4 5" key="1">
    <citation type="journal article" date="2018" name="Evol. Lett.">
        <title>Horizontal gene cluster transfer increased hallucinogenic mushroom diversity.</title>
        <authorList>
            <person name="Reynolds H.T."/>
            <person name="Vijayakumar V."/>
            <person name="Gluck-Thaler E."/>
            <person name="Korotkin H.B."/>
            <person name="Matheny P.B."/>
            <person name="Slot J.C."/>
        </authorList>
    </citation>
    <scope>NUCLEOTIDE SEQUENCE [LARGE SCALE GENOMIC DNA]</scope>
    <source>
        <strain evidence="4 5">2629</strain>
    </source>
</reference>
<dbReference type="InterPro" id="IPR036812">
    <property type="entry name" value="NAD(P)_OxRdtase_dom_sf"/>
</dbReference>
<evidence type="ECO:0000256" key="1">
    <source>
        <dbReference type="ARBA" id="ARBA00023002"/>
    </source>
</evidence>
<dbReference type="AlphaFoldDB" id="A0A409W8S9"/>
<protein>
    <recommendedName>
        <fullName evidence="3">NADP-dependent oxidoreductase domain-containing protein</fullName>
    </recommendedName>
</protein>
<keyword evidence="5" id="KW-1185">Reference proteome</keyword>
<dbReference type="Proteomes" id="UP000284842">
    <property type="component" value="Unassembled WGS sequence"/>
</dbReference>
<sequence length="552" mass="62331">MTGGEQFQGQHNRSFNPALSFIYALSHRFNDDNFPNILKLVDEFEGVGKKHNATAGQICLAWLLAQGEDIIPIPGTKKIKYLKENLDALKIQLDADELKQIRGYAERANKDIPGDRYPTASLSTVFADTPELCTMLSHDAPMEARSSFSMAPANSHITVHQFLRDHQKPLPWHDALKEGENAINSLSCNDTRWIGFRQRLNEATSQVRAHGPNAYIYNIQPPLISFGPVTALDLKEWGEPVSPDEEYSLSELQDFECGIGAGVQIPRGDSHSHDKTETTIIKRRKQESVGYDAKERQSGQTTVKRQRVLDEVSLSRLIPQVSIGISNYASSIPSEQYKKPHVHPSQFIPHPISVLAIKQYLKTPPTYIHPHDAERIESNPITSRFTWVIPVRGCPPWEGSTPASIIPDSEFTPSVDDHPKREIQWTHNSLLQFWEYLLNTRKNGSFGSLGVSFHFARKAPTTRGRKKLKEKLQKWPTPATVQTPRDSQSAVSLAAFDHIKVYHDAFVRLQLRTYLDNFYYKYIVDGHNNEAMVLGGVRLVLLDNRGQGVMLL</sequence>
<comment type="caution">
    <text evidence="4">The sequence shown here is derived from an EMBL/GenBank/DDBJ whole genome shotgun (WGS) entry which is preliminary data.</text>
</comment>
<dbReference type="GO" id="GO:0005737">
    <property type="term" value="C:cytoplasm"/>
    <property type="evidence" value="ECO:0007669"/>
    <property type="project" value="TreeGrafter"/>
</dbReference>
<name>A0A409W8S9_9AGAR</name>
<dbReference type="InParanoid" id="A0A409W8S9"/>
<feature type="domain" description="NADP-dependent oxidoreductase" evidence="3">
    <location>
        <begin position="17"/>
        <end position="103"/>
    </location>
</feature>
<proteinExistence type="predicted"/>
<keyword evidence="1" id="KW-0560">Oxidoreductase</keyword>
<feature type="region of interest" description="Disordered" evidence="2">
    <location>
        <begin position="285"/>
        <end position="304"/>
    </location>
</feature>
<dbReference type="OrthoDB" id="3143319at2759"/>
<dbReference type="Pfam" id="PF00248">
    <property type="entry name" value="Aldo_ket_red"/>
    <property type="match status" value="1"/>
</dbReference>